<protein>
    <submittedName>
        <fullName evidence="8">VipB protein</fullName>
    </submittedName>
</protein>
<evidence type="ECO:0000256" key="1">
    <source>
        <dbReference type="SAM" id="Coils"/>
    </source>
</evidence>
<dbReference type="InterPro" id="IPR001509">
    <property type="entry name" value="Epimerase_deHydtase"/>
</dbReference>
<dbReference type="Gene3D" id="3.90.25.10">
    <property type="entry name" value="UDP-galactose 4-epimerase, domain 1"/>
    <property type="match status" value="1"/>
</dbReference>
<feature type="domain" description="Aerotolerance regulator N-terminal" evidence="5">
    <location>
        <begin position="341"/>
        <end position="410"/>
    </location>
</feature>
<name>A0A812MMZ0_9DINO</name>
<dbReference type="Pfam" id="PF13709">
    <property type="entry name" value="DUF4159"/>
    <property type="match status" value="1"/>
</dbReference>
<feature type="coiled-coil region" evidence="1">
    <location>
        <begin position="2087"/>
        <end position="2119"/>
    </location>
</feature>
<dbReference type="Gene3D" id="3.40.50.880">
    <property type="match status" value="1"/>
</dbReference>
<feature type="domain" description="NAD-dependent epimerase/dehydratase" evidence="4">
    <location>
        <begin position="10"/>
        <end position="252"/>
    </location>
</feature>
<feature type="region of interest" description="Disordered" evidence="2">
    <location>
        <begin position="2052"/>
        <end position="2084"/>
    </location>
</feature>
<evidence type="ECO:0000259" key="7">
    <source>
        <dbReference type="Pfam" id="PF13709"/>
    </source>
</evidence>
<dbReference type="PANTHER" id="PTHR37947">
    <property type="entry name" value="BLL2462 PROTEIN"/>
    <property type="match status" value="1"/>
</dbReference>
<dbReference type="Gene3D" id="3.40.50.12140">
    <property type="entry name" value="Domain of unknown function DUF4159"/>
    <property type="match status" value="1"/>
</dbReference>
<dbReference type="SUPFAM" id="SSF51735">
    <property type="entry name" value="NAD(P)-binding Rossmann-fold domains"/>
    <property type="match status" value="1"/>
</dbReference>
<dbReference type="Pfam" id="PF01370">
    <property type="entry name" value="Epimerase"/>
    <property type="match status" value="1"/>
</dbReference>
<keyword evidence="3" id="KW-0812">Transmembrane</keyword>
<feature type="region of interest" description="Disordered" evidence="2">
    <location>
        <begin position="2147"/>
        <end position="2211"/>
    </location>
</feature>
<keyword evidence="1" id="KW-0175">Coiled coil</keyword>
<feature type="transmembrane region" description="Helical" evidence="3">
    <location>
        <begin position="990"/>
        <end position="1010"/>
    </location>
</feature>
<dbReference type="InterPro" id="IPR029062">
    <property type="entry name" value="Class_I_gatase-like"/>
</dbReference>
<dbReference type="NCBIfam" id="TIGR02226">
    <property type="entry name" value="two_anch"/>
    <property type="match status" value="1"/>
</dbReference>
<dbReference type="InterPro" id="IPR024163">
    <property type="entry name" value="Aerotolerance_reg_N"/>
</dbReference>
<keyword evidence="3" id="KW-1133">Transmembrane helix</keyword>
<dbReference type="Proteomes" id="UP000601435">
    <property type="component" value="Unassembled WGS sequence"/>
</dbReference>
<evidence type="ECO:0000313" key="9">
    <source>
        <dbReference type="Proteomes" id="UP000601435"/>
    </source>
</evidence>
<dbReference type="EMBL" id="CAJNJA010010799">
    <property type="protein sequence ID" value="CAE7262591.1"/>
    <property type="molecule type" value="Genomic_DNA"/>
</dbReference>
<dbReference type="PANTHER" id="PTHR37947:SF1">
    <property type="entry name" value="BLL2462 PROTEIN"/>
    <property type="match status" value="1"/>
</dbReference>
<feature type="transmembrane region" description="Helical" evidence="3">
    <location>
        <begin position="968"/>
        <end position="984"/>
    </location>
</feature>
<dbReference type="SUPFAM" id="SSF53300">
    <property type="entry name" value="vWA-like"/>
    <property type="match status" value="2"/>
</dbReference>
<keyword evidence="3" id="KW-0472">Membrane</keyword>
<feature type="compositionally biased region" description="Basic and acidic residues" evidence="2">
    <location>
        <begin position="2167"/>
        <end position="2187"/>
    </location>
</feature>
<evidence type="ECO:0000259" key="4">
    <source>
        <dbReference type="Pfam" id="PF01370"/>
    </source>
</evidence>
<comment type="caution">
    <text evidence="8">The sequence shown here is derived from an EMBL/GenBank/DDBJ whole genome shotgun (WGS) entry which is preliminary data.</text>
</comment>
<dbReference type="CDD" id="cd00198">
    <property type="entry name" value="vWFA"/>
    <property type="match status" value="1"/>
</dbReference>
<keyword evidence="9" id="KW-1185">Reference proteome</keyword>
<evidence type="ECO:0000259" key="5">
    <source>
        <dbReference type="Pfam" id="PF07584"/>
    </source>
</evidence>
<dbReference type="InterPro" id="IPR025297">
    <property type="entry name" value="DUF4159"/>
</dbReference>
<dbReference type="Pfam" id="PF07584">
    <property type="entry name" value="BatA"/>
    <property type="match status" value="1"/>
</dbReference>
<proteinExistence type="predicted"/>
<feature type="domain" description="DUF4159" evidence="7">
    <location>
        <begin position="2287"/>
        <end position="2454"/>
    </location>
</feature>
<evidence type="ECO:0000256" key="3">
    <source>
        <dbReference type="SAM" id="Phobius"/>
    </source>
</evidence>
<evidence type="ECO:0000256" key="2">
    <source>
        <dbReference type="SAM" id="MobiDB-lite"/>
    </source>
</evidence>
<dbReference type="InterPro" id="IPR036465">
    <property type="entry name" value="vWFA_dom_sf"/>
</dbReference>
<dbReference type="InterPro" id="IPR011933">
    <property type="entry name" value="Double_TM_dom"/>
</dbReference>
<dbReference type="Pfam" id="PF13519">
    <property type="entry name" value="VWA_2"/>
    <property type="match status" value="1"/>
</dbReference>
<dbReference type="SUPFAM" id="SSF52317">
    <property type="entry name" value="Class I glutamine amidotransferase-like"/>
    <property type="match status" value="1"/>
</dbReference>
<dbReference type="OrthoDB" id="449295at2759"/>
<dbReference type="InterPro" id="IPR036291">
    <property type="entry name" value="NAD(P)-bd_dom_sf"/>
</dbReference>
<accession>A0A812MMZ0</accession>
<organism evidence="8 9">
    <name type="scientific">Symbiodinium necroappetens</name>
    <dbReference type="NCBI Taxonomy" id="1628268"/>
    <lineage>
        <taxon>Eukaryota</taxon>
        <taxon>Sar</taxon>
        <taxon>Alveolata</taxon>
        <taxon>Dinophyceae</taxon>
        <taxon>Suessiales</taxon>
        <taxon>Symbiodiniaceae</taxon>
        <taxon>Symbiodinium</taxon>
    </lineage>
</organism>
<evidence type="ECO:0000313" key="8">
    <source>
        <dbReference type="EMBL" id="CAE7262591.1"/>
    </source>
</evidence>
<dbReference type="Gene3D" id="3.40.50.720">
    <property type="entry name" value="NAD(P)-binding Rossmann-like Domain"/>
    <property type="match status" value="1"/>
</dbReference>
<evidence type="ECO:0000259" key="6">
    <source>
        <dbReference type="Pfam" id="PF13519"/>
    </source>
</evidence>
<reference evidence="8" key="1">
    <citation type="submission" date="2021-02" db="EMBL/GenBank/DDBJ databases">
        <authorList>
            <person name="Dougan E. K."/>
            <person name="Rhodes N."/>
            <person name="Thang M."/>
            <person name="Chan C."/>
        </authorList>
    </citation>
    <scope>NUCLEOTIDE SEQUENCE</scope>
</reference>
<gene>
    <name evidence="8" type="primary">vipB</name>
    <name evidence="8" type="ORF">SNEC2469_LOCUS6048</name>
</gene>
<sequence length="2457" mass="261378">MTDRYAGRWVAVTGGAGFIGGHLCERLLEIGAKVSIIDDLSGSDGSNVDRLIQQHGGGRVRFVYGSILEPAALDDAVQDADYIFHLAAMGSVPRSLIEPERCLQVNTIGTMRVAQAARKASVNRWVFAASSSAYGNDPTLPKKENQALLPVSPYAASKLAGEFIVRTWSASFGLPGVSLRYFNVFGSRQRADNQYAAVVASFMHRICRGERPIIYGDGEQSRDFTHVSNAVNGTLLAGACKGNFTGQAINLGTGRQTTVNELARAIAQAFDREDLTPEHEDPRQGDVPHSVADIALAGKLLGYAPITTLEEGLAETIAWLTKNDSGCDQTPSTEPSLSAGWLIGAAVASSAPILAHLLRRRPRRTVALPTARFLAHLERESARGRRVRERLTLACRCLALLLLGLAFATPEWTSRNAAEVTGERTVFVLDASASMRRTEDGRTLFARAHDMIEADVRENPGREFGVVVARRSPVALLPRLTTNTPALLEALASAGPTFEHASLREAMALAASLPDSTGRASPRRIVLVTDAARDAFEGVATGEFIGAEIRRVSRDAEPTNRAVLAPSVSPARPVEGSEITLAFTLANHHPEPASLPVAIRTPRGVHTETIDVDAWSTRAVELQTAGLPAGAHELELSIPADATPADDTARIVAIIDASHRVGVLTRHDSPLRAPLLASVDHGTPASVDTLGDPSALLIAAPGALPDEALDTIASRLRDGLSVLWIVNNAESADLLLRLPPPEPDAPLFASIERSSAPDEARLADPDRVLGRRVHPALDAALRAVPFATRFEIEPASAAEVASSFTDGAPFLFRLPYGRGSLTILAADIAPESSPLLRTPVFPLLVSAVAGTPDTSTSRAALTVGAPSGVEQLDISPDEPAARLVSDDTGRAIDGRAWNIDPREADPRPIDEHAEEALFAGAGTIAGETATATTEHKTPLWPWLALASLVLLGRGMTGPYALDPAVPPVYLALALVILVALAWRSGRARFALLRVAPLALIALVLLGPVTIRELPDERRTPALALLVDRSRSMATPDASLSQDGMIPRLRAVERAYLEPNTLQRLSELADVRPVAFASESRAITGWSDRAIELRPDGDATDLHAALARTLADLPEGSTVLVLSDGRSTSPRRDLNELVGLARASSVRVHAVPVGEPASATDARLRAAPARDLVFESMPVDIDVSLDQTGYDGRRATVCVLDETGETTLATRTVTLDARTDLSISVPGIDLPLGAGTSGVRELRVRLDPLAGEADESNNERRVFVRVTGERIRVALLEGAPSWESRFLARSLAKDPQVELTTVTGVGTAETRRDGQRVTSPRRIVRLPGAAGEIQADAYASDRVIERALAESDITVLGAQIESILTPELATRLANRTINEGGAVVFLRTPPAPLDSPVAEALDPIAPITWTDAIETGGSLMPSPGADAVPPVGTLAGTGGEGSAAITELPGMRAVTRSEGERSITTLWLTDTSAEGEARAALAHARVGRGQSLALLSEGLWRWALTPESLDAHDSVYREFWARTARWLALGGDFLPGQGVSFRADRTLLSPGERVSVTVRARTRDDLLAVERLEHAPPRGAPAGVRLREDASDTNALRASVSPTEQGVHELHLHESSGGVRTIRFAVHDDSDELRDVSPDEELLRTLAEGTGGEVLPLNGRDRLIKLLEQDRRARATEDGLVSDHLRAIRRARAAIGASRFLARAADAVSCALALAMVLAAVDATSPLAPAARLALGVASLLVLVALLARAASASRCTLNAAASRLEAALGLSRNTLVNALQLAHAETTSAVGADRVRYATRQADDTVNSAPNASVLDRDALLAPFARFVVLGAVFAIFLTIAPRVAHSAWLRFTEPFAGHPPYSRTAFEIEITPDPLLVTMDAVVTARTSLVIPETLDFVNESTGERFAMMTEGDGVFIATLERLTEPVMFHADGPTGRSRSFTITPIDRPFIERASARVLVSGEQIASVEIDLDADPPTLTPPLGATIELVVLTNTELAPPDATPGVEYELTGTRTVARSTVSTAEHFTLSLTPVSRSGLQSADTAAVLIRPVAPPPGQTPGQAATTASPDASEPNSQQPGPVEQALEQIRAQIEQMTDEQLAEQAQELTRQIDELLAHDAETPSEQQAQATLSTIREALADLVEGVPGSSDRARDASQTSEEEPPPSERDEAERGDPSSDRDRLVTDDLGAVEDDGTPPPARLEGDTLVLEGGPSEVPIRVTLEGAARDLYASLSDREFAVVILASIIASALRADAPTPDPRAVTVALITVPADEEVAKCIGTRFLGLVEHETGVDTAEELTRVTLDSDELFDHPFAILTGDGAFELTDEQAERLGRYAARGGFLLVSASCSNSAFNASMERAIARAFPARTLEKIPLEHELFRTLFEVRSIRSKRPRDTPVFRGLSIDGRLALLYSPAGLNDTANAAPGCCCCGSNEILNASFINANALVYALTH</sequence>
<feature type="domain" description="VWFA" evidence="6">
    <location>
        <begin position="425"/>
        <end position="531"/>
    </location>
</feature>
<dbReference type="Gene3D" id="3.40.50.410">
    <property type="entry name" value="von Willebrand factor, type A domain"/>
    <property type="match status" value="2"/>
</dbReference>
<dbReference type="InterPro" id="IPR002035">
    <property type="entry name" value="VWF_A"/>
</dbReference>